<dbReference type="SUPFAM" id="SSF55961">
    <property type="entry name" value="Bet v1-like"/>
    <property type="match status" value="1"/>
</dbReference>
<feature type="domain" description="Rieske" evidence="7">
    <location>
        <begin position="80"/>
        <end position="188"/>
    </location>
</feature>
<dbReference type="Pfam" id="PF00355">
    <property type="entry name" value="Rieske"/>
    <property type="match status" value="1"/>
</dbReference>
<accession>A0A2S2BZ79</accession>
<organism evidence="8 9">
    <name type="scientific">Rhodococcus oxybenzonivorans</name>
    <dbReference type="NCBI Taxonomy" id="1990687"/>
    <lineage>
        <taxon>Bacteria</taxon>
        <taxon>Bacillati</taxon>
        <taxon>Actinomycetota</taxon>
        <taxon>Actinomycetes</taxon>
        <taxon>Mycobacteriales</taxon>
        <taxon>Nocardiaceae</taxon>
        <taxon>Rhodococcus</taxon>
    </lineage>
</organism>
<dbReference type="CDD" id="cd08882">
    <property type="entry name" value="RHO_alpha_C_MupW-like"/>
    <property type="match status" value="1"/>
</dbReference>
<evidence type="ECO:0000256" key="3">
    <source>
        <dbReference type="ARBA" id="ARBA00022723"/>
    </source>
</evidence>
<evidence type="ECO:0000256" key="5">
    <source>
        <dbReference type="ARBA" id="ARBA00023004"/>
    </source>
</evidence>
<protein>
    <recommendedName>
        <fullName evidence="7">Rieske domain-containing protein</fullName>
    </recommendedName>
</protein>
<dbReference type="KEGG" id="roz:CBI38_22335"/>
<dbReference type="GO" id="GO:0051537">
    <property type="term" value="F:2 iron, 2 sulfur cluster binding"/>
    <property type="evidence" value="ECO:0007669"/>
    <property type="project" value="UniProtKB-KW"/>
</dbReference>
<dbReference type="RefSeq" id="WP_109332322.1">
    <property type="nucleotide sequence ID" value="NZ_CP021354.1"/>
</dbReference>
<dbReference type="InterPro" id="IPR017941">
    <property type="entry name" value="Rieske_2Fe-2S"/>
</dbReference>
<dbReference type="InterPro" id="IPR015879">
    <property type="entry name" value="Ring_hydroxy_dOase_asu_C_dom"/>
</dbReference>
<keyword evidence="3" id="KW-0479">Metal-binding</keyword>
<dbReference type="GO" id="GO:0004497">
    <property type="term" value="F:monooxygenase activity"/>
    <property type="evidence" value="ECO:0007669"/>
    <property type="project" value="UniProtKB-ARBA"/>
</dbReference>
<keyword evidence="2" id="KW-0001">2Fe-2S</keyword>
<comment type="cofactor">
    <cofactor evidence="1">
        <name>Fe cation</name>
        <dbReference type="ChEBI" id="CHEBI:24875"/>
    </cofactor>
</comment>
<keyword evidence="6" id="KW-0411">Iron-sulfur</keyword>
<gene>
    <name evidence="8" type="ORF">CBI38_22335</name>
</gene>
<dbReference type="Gene3D" id="2.102.10.10">
    <property type="entry name" value="Rieske [2Fe-2S] iron-sulphur domain"/>
    <property type="match status" value="1"/>
</dbReference>
<sequence>MTQLSEPSSEQTDAEALIEQKVAGRVGKTYQQVIREDGDEIPEFMRPSWTDLGDEDIPIDRYTSREFLELEVEHVWRKAWQMVCREEEIPEPGDHIVYEIVNDSFIITRTASGEIKALQNACLHRGRRLRATDGKVPEFRCPFHGWTWELDGEIKRLPCSEWDFKHVDRERFALPEARVGTWGGFVFINMDPDCEPLEDFLAPIPDHFKHTSYEARFKSAHVAQVVSANWKVALEAFIEAYHLPATHPQTAPSIQDYMSQVDLFGKNVNRVLSARGVSSSTLGELEEEDIYESYLAARTFYEERLGENSRDVPREMLEGLPEGMTARKRIVNTIREDLAPRLGLDLTSVPAYQLMDAVQYFVFPNFFPWDSGMTNIYYRFRPNGEDPDSCILEIFYLTPVPEGGPRPKPAPVHWLERDGDWLDAPELGNLSAVVNQDRINMPQVQRGLKALQRTKPGITLASYQESRIRHFHARLMDYIAGRV</sequence>
<dbReference type="Pfam" id="PF00848">
    <property type="entry name" value="Ring_hydroxyl_A"/>
    <property type="match status" value="1"/>
</dbReference>
<keyword evidence="4" id="KW-0560">Oxidoreductase</keyword>
<dbReference type="PRINTS" id="PR00090">
    <property type="entry name" value="RNGDIOXGNASE"/>
</dbReference>
<keyword evidence="5" id="KW-0408">Iron</keyword>
<evidence type="ECO:0000256" key="1">
    <source>
        <dbReference type="ARBA" id="ARBA00001962"/>
    </source>
</evidence>
<dbReference type="GO" id="GO:0005506">
    <property type="term" value="F:iron ion binding"/>
    <property type="evidence" value="ECO:0007669"/>
    <property type="project" value="InterPro"/>
</dbReference>
<dbReference type="SUPFAM" id="SSF50022">
    <property type="entry name" value="ISP domain"/>
    <property type="match status" value="1"/>
</dbReference>
<evidence type="ECO:0000313" key="9">
    <source>
        <dbReference type="Proteomes" id="UP000245711"/>
    </source>
</evidence>
<evidence type="ECO:0000256" key="4">
    <source>
        <dbReference type="ARBA" id="ARBA00023002"/>
    </source>
</evidence>
<evidence type="ECO:0000256" key="2">
    <source>
        <dbReference type="ARBA" id="ARBA00022714"/>
    </source>
</evidence>
<evidence type="ECO:0000313" key="8">
    <source>
        <dbReference type="EMBL" id="AWK73889.1"/>
    </source>
</evidence>
<dbReference type="PANTHER" id="PTHR43756">
    <property type="entry name" value="CHOLINE MONOOXYGENASE, CHLOROPLASTIC"/>
    <property type="match status" value="1"/>
</dbReference>
<dbReference type="Proteomes" id="UP000245711">
    <property type="component" value="Chromosome"/>
</dbReference>
<dbReference type="EMBL" id="CP021354">
    <property type="protein sequence ID" value="AWK73889.1"/>
    <property type="molecule type" value="Genomic_DNA"/>
</dbReference>
<dbReference type="PANTHER" id="PTHR43756:SF5">
    <property type="entry name" value="CHOLINE MONOOXYGENASE, CHLOROPLASTIC"/>
    <property type="match status" value="1"/>
</dbReference>
<dbReference type="PROSITE" id="PS51296">
    <property type="entry name" value="RIESKE"/>
    <property type="match status" value="1"/>
</dbReference>
<dbReference type="InterPro" id="IPR036922">
    <property type="entry name" value="Rieske_2Fe-2S_sf"/>
</dbReference>
<dbReference type="Gene3D" id="3.90.380.10">
    <property type="entry name" value="Naphthalene 1,2-dioxygenase Alpha Subunit, Chain A, domain 1"/>
    <property type="match status" value="1"/>
</dbReference>
<dbReference type="OrthoDB" id="5243643at2"/>
<keyword evidence="9" id="KW-1185">Reference proteome</keyword>
<evidence type="ECO:0000259" key="7">
    <source>
        <dbReference type="PROSITE" id="PS51296"/>
    </source>
</evidence>
<dbReference type="CDD" id="cd03469">
    <property type="entry name" value="Rieske_RO_Alpha_N"/>
    <property type="match status" value="1"/>
</dbReference>
<dbReference type="InterPro" id="IPR001663">
    <property type="entry name" value="Rng_hydr_dOase-A"/>
</dbReference>
<dbReference type="GO" id="GO:0016705">
    <property type="term" value="F:oxidoreductase activity, acting on paired donors, with incorporation or reduction of molecular oxygen"/>
    <property type="evidence" value="ECO:0007669"/>
    <property type="project" value="UniProtKB-ARBA"/>
</dbReference>
<name>A0A2S2BZ79_9NOCA</name>
<proteinExistence type="predicted"/>
<evidence type="ECO:0000256" key="6">
    <source>
        <dbReference type="ARBA" id="ARBA00023014"/>
    </source>
</evidence>
<reference evidence="8 9" key="1">
    <citation type="submission" date="2017-05" db="EMBL/GenBank/DDBJ databases">
        <title>Isolation of Rhodococcus sp. S2-17 biodegrading of BP-3.</title>
        <authorList>
            <person name="Lee Y."/>
            <person name="Kim K.H."/>
            <person name="Chun B.H."/>
            <person name="Jung H.S."/>
            <person name="Jeon C.O."/>
        </authorList>
    </citation>
    <scope>NUCLEOTIDE SEQUENCE [LARGE SCALE GENOMIC DNA]</scope>
    <source>
        <strain evidence="8 9">S2-17</strain>
    </source>
</reference>
<dbReference type="AlphaFoldDB" id="A0A2S2BZ79"/>